<protein>
    <submittedName>
        <fullName evidence="2">Uncharacterized protein</fullName>
    </submittedName>
</protein>
<feature type="coiled-coil region" evidence="1">
    <location>
        <begin position="85"/>
        <end position="112"/>
    </location>
</feature>
<evidence type="ECO:0000313" key="3">
    <source>
        <dbReference type="Proteomes" id="UP000193642"/>
    </source>
</evidence>
<organism evidence="2 3">
    <name type="scientific">Rhizoclosmatium globosum</name>
    <dbReference type="NCBI Taxonomy" id="329046"/>
    <lineage>
        <taxon>Eukaryota</taxon>
        <taxon>Fungi</taxon>
        <taxon>Fungi incertae sedis</taxon>
        <taxon>Chytridiomycota</taxon>
        <taxon>Chytridiomycota incertae sedis</taxon>
        <taxon>Chytridiomycetes</taxon>
        <taxon>Chytridiales</taxon>
        <taxon>Chytriomycetaceae</taxon>
        <taxon>Rhizoclosmatium</taxon>
    </lineage>
</organism>
<keyword evidence="3" id="KW-1185">Reference proteome</keyword>
<evidence type="ECO:0000256" key="1">
    <source>
        <dbReference type="SAM" id="Coils"/>
    </source>
</evidence>
<proteinExistence type="predicted"/>
<accession>A0A1Y2BPP5</accession>
<gene>
    <name evidence="2" type="ORF">BCR33DRAFT_855158</name>
</gene>
<evidence type="ECO:0000313" key="2">
    <source>
        <dbReference type="EMBL" id="ORY36728.1"/>
    </source>
</evidence>
<dbReference type="EMBL" id="MCGO01000054">
    <property type="protein sequence ID" value="ORY36728.1"/>
    <property type="molecule type" value="Genomic_DNA"/>
</dbReference>
<comment type="caution">
    <text evidence="2">The sequence shown here is derived from an EMBL/GenBank/DDBJ whole genome shotgun (WGS) entry which is preliminary data.</text>
</comment>
<reference evidence="2 3" key="1">
    <citation type="submission" date="2016-07" db="EMBL/GenBank/DDBJ databases">
        <title>Pervasive Adenine N6-methylation of Active Genes in Fungi.</title>
        <authorList>
            <consortium name="DOE Joint Genome Institute"/>
            <person name="Mondo S.J."/>
            <person name="Dannebaum R.O."/>
            <person name="Kuo R.C."/>
            <person name="Labutti K."/>
            <person name="Haridas S."/>
            <person name="Kuo A."/>
            <person name="Salamov A."/>
            <person name="Ahrendt S.R."/>
            <person name="Lipzen A."/>
            <person name="Sullivan W."/>
            <person name="Andreopoulos W.B."/>
            <person name="Clum A."/>
            <person name="Lindquist E."/>
            <person name="Daum C."/>
            <person name="Ramamoorthy G.K."/>
            <person name="Gryganskyi A."/>
            <person name="Culley D."/>
            <person name="Magnuson J.K."/>
            <person name="James T.Y."/>
            <person name="O'Malley M.A."/>
            <person name="Stajich J.E."/>
            <person name="Spatafora J.W."/>
            <person name="Visel A."/>
            <person name="Grigoriev I.V."/>
        </authorList>
    </citation>
    <scope>NUCLEOTIDE SEQUENCE [LARGE SCALE GENOMIC DNA]</scope>
    <source>
        <strain evidence="2 3">JEL800</strain>
    </source>
</reference>
<keyword evidence="1" id="KW-0175">Coiled coil</keyword>
<dbReference type="AlphaFoldDB" id="A0A1Y2BPP5"/>
<sequence length="334" mass="38074">MTFDPPTYEEAHIRGLFRNNDIEILTNTADLDKAKNASNESVLASELSANQIDMTHLKRTLSQLRKSRTHLQNVILNYDFRHSKMIEEQKQLANAFVELHKLREEIKSLLDITFIADNDKAVIECGEHIFSRDSNNLEIVLQFQNQLDEAETKRNLFKETKPLLMAANAHLHTALNSWETTYLSCFANDKTKIQNDSTRAVEEVAKAIALITDAKKIDISSPSWAALGLQHFEVLDMENHSNESAREYCDEAKITLNFARRLLKARIERLSNSVIITESLCAKVSAEKSMAIRNLYTFRINVMEQACNEFEIREAEVSVGGVDVLTLLLDFILE</sequence>
<dbReference type="Proteomes" id="UP000193642">
    <property type="component" value="Unassembled WGS sequence"/>
</dbReference>
<name>A0A1Y2BPP5_9FUNG</name>